<evidence type="ECO:0000259" key="9">
    <source>
        <dbReference type="PROSITE" id="PS51864"/>
    </source>
</evidence>
<evidence type="ECO:0000313" key="10">
    <source>
        <dbReference type="EMBL" id="CAL1538843.1"/>
    </source>
</evidence>
<dbReference type="InterPro" id="IPR034035">
    <property type="entry name" value="Astacin-like_dom"/>
</dbReference>
<evidence type="ECO:0000256" key="6">
    <source>
        <dbReference type="RuleBase" id="RU361183"/>
    </source>
</evidence>
<dbReference type="Proteomes" id="UP001497497">
    <property type="component" value="Unassembled WGS sequence"/>
</dbReference>
<dbReference type="InterPro" id="IPR006026">
    <property type="entry name" value="Peptidase_Metallo"/>
</dbReference>
<gene>
    <name evidence="10" type="ORF">GSLYS_00012664001</name>
</gene>
<keyword evidence="11" id="KW-1185">Reference proteome</keyword>
<reference evidence="10 11" key="1">
    <citation type="submission" date="2024-04" db="EMBL/GenBank/DDBJ databases">
        <authorList>
            <consortium name="Genoscope - CEA"/>
            <person name="William W."/>
        </authorList>
    </citation>
    <scope>NUCLEOTIDE SEQUENCE [LARGE SCALE GENOMIC DNA]</scope>
</reference>
<evidence type="ECO:0000256" key="4">
    <source>
        <dbReference type="PROSITE-ProRule" id="PRU01005"/>
    </source>
</evidence>
<dbReference type="InterPro" id="IPR024079">
    <property type="entry name" value="MetalloPept_cat_dom_sf"/>
</dbReference>
<dbReference type="PRINTS" id="PR00480">
    <property type="entry name" value="ASTACIN"/>
</dbReference>
<keyword evidence="2 5" id="KW-0645">Protease</keyword>
<feature type="binding site" evidence="5">
    <location>
        <position position="185"/>
    </location>
    <ligand>
        <name>Zn(2+)</name>
        <dbReference type="ChEBI" id="CHEBI:29105"/>
        <note>catalytic</note>
    </ligand>
</feature>
<evidence type="ECO:0000313" key="11">
    <source>
        <dbReference type="Proteomes" id="UP001497497"/>
    </source>
</evidence>
<feature type="region of interest" description="Disordered" evidence="7">
    <location>
        <begin position="464"/>
        <end position="483"/>
    </location>
</feature>
<evidence type="ECO:0000256" key="2">
    <source>
        <dbReference type="ARBA" id="ARBA00022670"/>
    </source>
</evidence>
<protein>
    <recommendedName>
        <fullName evidence="6">Metalloendopeptidase</fullName>
        <ecNumber evidence="6">3.4.24.-</ecNumber>
    </recommendedName>
</protein>
<keyword evidence="5 6" id="KW-0862">Zinc</keyword>
<dbReference type="Pfam" id="PF01400">
    <property type="entry name" value="Astacin"/>
    <property type="match status" value="1"/>
</dbReference>
<sequence length="546" mass="61538">MTSFGHCAESNAIVIEGAPSRGVKEYDVGLESLGEPTNDFLKVYGNEGSSLVKPLNGDVTVTVENDMVMSIDRVRELYTSQSSKPQRLSKRKATRPEQYRWPNAIIPYDFVEKDFNSSEVKQIKDAMQTWMNRTCLVFRPAVASDWNRIRFKNGTGCNSQVGRVGGAQPINLQSGMCRTWFLYLHELGHAIGLVHEHQLPERDEYIKVNLNNVSPEMRRWFDKYTAEQINNYGVPYEYSSVMHYGISAFAHDQKAQTILLHDETREHEVGEVWFRGLAFSDVKVANLMYRCHKNCPPDPKCKEPGYQNKTCHCVCPPDVDCTKEGNLPRKGGGWGIPSECRNVWPDTTCAEWASAGECTANPVWMKENCRRSCKKCIGACSNVWPEEDCKRWAQNGECVRNKKWMEDSCQKSCNACIEAAAPTTTTKSTIVWDFEKEASSKPEAVSPNPEYFTVQDEFSGSSRLTFENSQPSDEPLPTTRKTDTTTTKMIASATTQFFSPTTSKAPATTCNNRWADKSCNAWASRGDCVYNPSWMKKHCAKSCAVC</sequence>
<name>A0AAV2I1A4_LYMST</name>
<dbReference type="EMBL" id="CAXITT010000315">
    <property type="protein sequence ID" value="CAL1538843.1"/>
    <property type="molecule type" value="Genomic_DNA"/>
</dbReference>
<dbReference type="SUPFAM" id="SSF55486">
    <property type="entry name" value="Metalloproteases ('zincins'), catalytic domain"/>
    <property type="match status" value="1"/>
</dbReference>
<feature type="binding site" evidence="5">
    <location>
        <position position="195"/>
    </location>
    <ligand>
        <name>Zn(2+)</name>
        <dbReference type="ChEBI" id="CHEBI:29105"/>
        <note>catalytic</note>
    </ligand>
</feature>
<dbReference type="InterPro" id="IPR001506">
    <property type="entry name" value="Peptidase_M12A"/>
</dbReference>
<comment type="caution">
    <text evidence="4">Lacks conserved residue(s) required for the propagation of feature annotation.</text>
</comment>
<evidence type="ECO:0000259" key="8">
    <source>
        <dbReference type="PROSITE" id="PS51670"/>
    </source>
</evidence>
<dbReference type="InterPro" id="IPR003582">
    <property type="entry name" value="ShKT_dom"/>
</dbReference>
<dbReference type="SMART" id="SM00254">
    <property type="entry name" value="ShKT"/>
    <property type="match status" value="3"/>
</dbReference>
<evidence type="ECO:0000256" key="3">
    <source>
        <dbReference type="ARBA" id="ARBA00022801"/>
    </source>
</evidence>
<organism evidence="10 11">
    <name type="scientific">Lymnaea stagnalis</name>
    <name type="common">Great pond snail</name>
    <name type="synonym">Helix stagnalis</name>
    <dbReference type="NCBI Taxonomy" id="6523"/>
    <lineage>
        <taxon>Eukaryota</taxon>
        <taxon>Metazoa</taxon>
        <taxon>Spiralia</taxon>
        <taxon>Lophotrochozoa</taxon>
        <taxon>Mollusca</taxon>
        <taxon>Gastropoda</taxon>
        <taxon>Heterobranchia</taxon>
        <taxon>Euthyneura</taxon>
        <taxon>Panpulmonata</taxon>
        <taxon>Hygrophila</taxon>
        <taxon>Lymnaeoidea</taxon>
        <taxon>Lymnaeidae</taxon>
        <taxon>Lymnaea</taxon>
    </lineage>
</organism>
<dbReference type="CDD" id="cd04280">
    <property type="entry name" value="ZnMc_astacin_like"/>
    <property type="match status" value="1"/>
</dbReference>
<dbReference type="GO" id="GO:0008270">
    <property type="term" value="F:zinc ion binding"/>
    <property type="evidence" value="ECO:0007669"/>
    <property type="project" value="UniProtKB-UniRule"/>
</dbReference>
<dbReference type="SMART" id="SM00235">
    <property type="entry name" value="ZnMc"/>
    <property type="match status" value="1"/>
</dbReference>
<comment type="cofactor">
    <cofactor evidence="5 6">
        <name>Zn(2+)</name>
        <dbReference type="ChEBI" id="CHEBI:29105"/>
    </cofactor>
    <text evidence="5 6">Binds 1 zinc ion per subunit.</text>
</comment>
<evidence type="ECO:0000256" key="1">
    <source>
        <dbReference type="ARBA" id="ARBA00002657"/>
    </source>
</evidence>
<feature type="domain" description="Peptidase M12A" evidence="9">
    <location>
        <begin position="92"/>
        <end position="292"/>
    </location>
</feature>
<keyword evidence="3 5" id="KW-0378">Hydrolase</keyword>
<feature type="domain" description="ShKT" evidence="8">
    <location>
        <begin position="380"/>
        <end position="416"/>
    </location>
</feature>
<dbReference type="GO" id="GO:0006508">
    <property type="term" value="P:proteolysis"/>
    <property type="evidence" value="ECO:0007669"/>
    <property type="project" value="UniProtKB-KW"/>
</dbReference>
<comment type="function">
    <text evidence="1">Metalloprotease.</text>
</comment>
<dbReference type="PROSITE" id="PS51670">
    <property type="entry name" value="SHKT"/>
    <property type="match status" value="3"/>
</dbReference>
<dbReference type="EC" id="3.4.24.-" evidence="6"/>
<dbReference type="Pfam" id="PF01549">
    <property type="entry name" value="ShK"/>
    <property type="match status" value="3"/>
</dbReference>
<feature type="active site" evidence="5">
    <location>
        <position position="186"/>
    </location>
</feature>
<accession>A0AAV2I1A4</accession>
<feature type="binding site" evidence="5">
    <location>
        <position position="189"/>
    </location>
    <ligand>
        <name>Zn(2+)</name>
        <dbReference type="ChEBI" id="CHEBI:29105"/>
        <note>catalytic</note>
    </ligand>
</feature>
<keyword evidence="5 6" id="KW-0479">Metal-binding</keyword>
<evidence type="ECO:0000256" key="7">
    <source>
        <dbReference type="SAM" id="MobiDB-lite"/>
    </source>
</evidence>
<dbReference type="GO" id="GO:0004222">
    <property type="term" value="F:metalloendopeptidase activity"/>
    <property type="evidence" value="ECO:0007669"/>
    <property type="project" value="UniProtKB-UniRule"/>
</dbReference>
<proteinExistence type="predicted"/>
<dbReference type="PANTHER" id="PTHR10127:SF873">
    <property type="entry name" value="METALLOENDOPEPTIDASE"/>
    <property type="match status" value="1"/>
</dbReference>
<feature type="domain" description="ShKT" evidence="8">
    <location>
        <begin position="510"/>
        <end position="546"/>
    </location>
</feature>
<keyword evidence="5 6" id="KW-0482">Metalloprotease</keyword>
<comment type="caution">
    <text evidence="10">The sequence shown here is derived from an EMBL/GenBank/DDBJ whole genome shotgun (WGS) entry which is preliminary data.</text>
</comment>
<dbReference type="PANTHER" id="PTHR10127">
    <property type="entry name" value="DISCOIDIN, CUB, EGF, LAMININ , AND ZINC METALLOPROTEASE DOMAIN CONTAINING"/>
    <property type="match status" value="1"/>
</dbReference>
<feature type="domain" description="ShKT" evidence="8">
    <location>
        <begin position="340"/>
        <end position="376"/>
    </location>
</feature>
<dbReference type="AlphaFoldDB" id="A0AAV2I1A4"/>
<evidence type="ECO:0000256" key="5">
    <source>
        <dbReference type="PROSITE-ProRule" id="PRU01211"/>
    </source>
</evidence>
<dbReference type="Gene3D" id="3.40.390.10">
    <property type="entry name" value="Collagenase (Catalytic Domain)"/>
    <property type="match status" value="1"/>
</dbReference>
<dbReference type="PROSITE" id="PS51864">
    <property type="entry name" value="ASTACIN"/>
    <property type="match status" value="1"/>
</dbReference>